<keyword evidence="3" id="KW-1185">Reference proteome</keyword>
<dbReference type="EMBL" id="JAWDGP010006371">
    <property type="protein sequence ID" value="KAK3742190.1"/>
    <property type="molecule type" value="Genomic_DNA"/>
</dbReference>
<protein>
    <submittedName>
        <fullName evidence="2">Uncharacterized protein</fullName>
    </submittedName>
</protein>
<dbReference type="Proteomes" id="UP001283361">
    <property type="component" value="Unassembled WGS sequence"/>
</dbReference>
<feature type="compositionally biased region" description="Acidic residues" evidence="1">
    <location>
        <begin position="57"/>
        <end position="85"/>
    </location>
</feature>
<feature type="region of interest" description="Disordered" evidence="1">
    <location>
        <begin position="1"/>
        <end position="89"/>
    </location>
</feature>
<feature type="compositionally biased region" description="Basic and acidic residues" evidence="1">
    <location>
        <begin position="47"/>
        <end position="56"/>
    </location>
</feature>
<dbReference type="AlphaFoldDB" id="A0AAE0YFC3"/>
<gene>
    <name evidence="2" type="ORF">RRG08_056548</name>
</gene>
<comment type="caution">
    <text evidence="2">The sequence shown here is derived from an EMBL/GenBank/DDBJ whole genome shotgun (WGS) entry which is preliminary data.</text>
</comment>
<proteinExistence type="predicted"/>
<accession>A0AAE0YFC3</accession>
<evidence type="ECO:0000313" key="2">
    <source>
        <dbReference type="EMBL" id="KAK3742190.1"/>
    </source>
</evidence>
<feature type="compositionally biased region" description="Acidic residues" evidence="1">
    <location>
        <begin position="36"/>
        <end position="46"/>
    </location>
</feature>
<organism evidence="2 3">
    <name type="scientific">Elysia crispata</name>
    <name type="common">lettuce slug</name>
    <dbReference type="NCBI Taxonomy" id="231223"/>
    <lineage>
        <taxon>Eukaryota</taxon>
        <taxon>Metazoa</taxon>
        <taxon>Spiralia</taxon>
        <taxon>Lophotrochozoa</taxon>
        <taxon>Mollusca</taxon>
        <taxon>Gastropoda</taxon>
        <taxon>Heterobranchia</taxon>
        <taxon>Euthyneura</taxon>
        <taxon>Panpulmonata</taxon>
        <taxon>Sacoglossa</taxon>
        <taxon>Placobranchoidea</taxon>
        <taxon>Plakobranchidae</taxon>
        <taxon>Elysia</taxon>
    </lineage>
</organism>
<name>A0AAE0YFC3_9GAST</name>
<evidence type="ECO:0000256" key="1">
    <source>
        <dbReference type="SAM" id="MobiDB-lite"/>
    </source>
</evidence>
<evidence type="ECO:0000313" key="3">
    <source>
        <dbReference type="Proteomes" id="UP001283361"/>
    </source>
</evidence>
<reference evidence="2" key="1">
    <citation type="journal article" date="2023" name="G3 (Bethesda)">
        <title>A reference genome for the long-term kleptoplast-retaining sea slug Elysia crispata morphotype clarki.</title>
        <authorList>
            <person name="Eastman K.E."/>
            <person name="Pendleton A.L."/>
            <person name="Shaikh M.A."/>
            <person name="Suttiyut T."/>
            <person name="Ogas R."/>
            <person name="Tomko P."/>
            <person name="Gavelis G."/>
            <person name="Widhalm J.R."/>
            <person name="Wisecaver J.H."/>
        </authorList>
    </citation>
    <scope>NUCLEOTIDE SEQUENCE</scope>
    <source>
        <strain evidence="2">ECLA1</strain>
    </source>
</reference>
<sequence>MAHFRVSDPSIDPFKTKEEKEVEEEGGEKEVMEKGGEEEEKEVGEEGGEKEVMEKGGEEEEKEVGEEGKEEEEKEVGEEGEEEEKEYLNHKHGLKKGVAKVVPRTSGCLEFYPSSMTPVFIFTFCLLAVSLAAPNDPYALNPTCGQTGRSCIQTEGKCQNGGCVCWNPWGYTWGIGDFRCYKQNQRGCEIKNDPKLTTFDRETESFPFPCRYLASHVRPQLKDRHGNVIGYCEAKVYGMNAKINGKMVVMGFDVALRLVYTQSNNIVQSSFRHYGIASNNVNNVQSYGKNGAFLPFVPDGSENIEYRDSPNGVRVDTDWDRRDNRLSYLVTGCGIKVTFVPYDKGLHLAQKQVPGLAISVDKTYQPQWLSGDKAMCLVPKSDGGQNIRDIKEENLNRERSLLLRAFKNQPEQNLPFSTNGATNVECTTVGTILNSCPPARQRQAIRNCDWILKEPHFMKCYDNTRGSPNLLRLFRSCVTAWCRNRPCTETITAIRNSGCGAINNVPHLPGFMAGNFCPQEEPG</sequence>